<feature type="repeat" description="PPR" evidence="7">
    <location>
        <begin position="1012"/>
        <end position="1046"/>
    </location>
</feature>
<dbReference type="InterPro" id="IPR022087">
    <property type="entry name" value="DA1-like_dom"/>
</dbReference>
<evidence type="ECO:0000313" key="11">
    <source>
        <dbReference type="Proteomes" id="UP001370490"/>
    </source>
</evidence>
<dbReference type="EMBL" id="JBAMMX010000017">
    <property type="protein sequence ID" value="KAK6924299.1"/>
    <property type="molecule type" value="Genomic_DNA"/>
</dbReference>
<feature type="domain" description="LIM zinc-binding" evidence="9">
    <location>
        <begin position="150"/>
        <end position="210"/>
    </location>
</feature>
<dbReference type="Pfam" id="PF00412">
    <property type="entry name" value="LIM"/>
    <property type="match status" value="1"/>
</dbReference>
<dbReference type="GO" id="GO:0016787">
    <property type="term" value="F:hydrolase activity"/>
    <property type="evidence" value="ECO:0007669"/>
    <property type="project" value="UniProtKB-ARBA"/>
</dbReference>
<dbReference type="CDD" id="cd08368">
    <property type="entry name" value="LIM"/>
    <property type="match status" value="1"/>
</dbReference>
<dbReference type="GO" id="GO:0032875">
    <property type="term" value="P:regulation of DNA endoreduplication"/>
    <property type="evidence" value="ECO:0007669"/>
    <property type="project" value="UniProtKB-ARBA"/>
</dbReference>
<feature type="repeat" description="PPR" evidence="7">
    <location>
        <begin position="663"/>
        <end position="697"/>
    </location>
</feature>
<dbReference type="InterPro" id="IPR001781">
    <property type="entry name" value="Znf_LIM"/>
</dbReference>
<gene>
    <name evidence="10" type="ORF">RJ641_010499</name>
</gene>
<evidence type="ECO:0000256" key="3">
    <source>
        <dbReference type="ARBA" id="ARBA00022833"/>
    </source>
</evidence>
<dbReference type="Gene3D" id="1.25.40.10">
    <property type="entry name" value="Tetratricopeptide repeat domain"/>
    <property type="match status" value="3"/>
</dbReference>
<dbReference type="InterPro" id="IPR003903">
    <property type="entry name" value="UIM_dom"/>
</dbReference>
<dbReference type="InterPro" id="IPR011990">
    <property type="entry name" value="TPR-like_helical_dom_sf"/>
</dbReference>
<comment type="caution">
    <text evidence="10">The sequence shown here is derived from an EMBL/GenBank/DDBJ whole genome shotgun (WGS) entry which is preliminary data.</text>
</comment>
<feature type="repeat" description="PPR" evidence="7">
    <location>
        <begin position="1047"/>
        <end position="1081"/>
    </location>
</feature>
<evidence type="ECO:0000256" key="1">
    <source>
        <dbReference type="ARBA" id="ARBA00022723"/>
    </source>
</evidence>
<evidence type="ECO:0000256" key="7">
    <source>
        <dbReference type="PROSITE-ProRule" id="PRU00708"/>
    </source>
</evidence>
<dbReference type="PANTHER" id="PTHR47913">
    <property type="entry name" value="OS01G0167750 PROTEIN"/>
    <property type="match status" value="1"/>
</dbReference>
<dbReference type="InterPro" id="IPR002885">
    <property type="entry name" value="PPR_rpt"/>
</dbReference>
<keyword evidence="2" id="KW-0677">Repeat</keyword>
<reference evidence="10 11" key="1">
    <citation type="submission" date="2023-12" db="EMBL/GenBank/DDBJ databases">
        <title>A high-quality genome assembly for Dillenia turbinata (Dilleniales).</title>
        <authorList>
            <person name="Chanderbali A."/>
        </authorList>
    </citation>
    <scope>NUCLEOTIDE SEQUENCE [LARGE SCALE GENOMIC DNA]</scope>
    <source>
        <strain evidence="10">LSX21</strain>
        <tissue evidence="10">Leaf</tissue>
    </source>
</reference>
<dbReference type="FunFam" id="2.10.110.10:FF:000078">
    <property type="entry name" value="Protein DA1-related 1"/>
    <property type="match status" value="1"/>
</dbReference>
<keyword evidence="3 6" id="KW-0862">Zinc</keyword>
<feature type="repeat" description="PPR" evidence="7">
    <location>
        <begin position="698"/>
        <end position="732"/>
    </location>
</feature>
<feature type="compositionally biased region" description="Low complexity" evidence="8">
    <location>
        <begin position="444"/>
        <end position="458"/>
    </location>
</feature>
<dbReference type="InterPro" id="IPR044175">
    <property type="entry name" value="At5g66631-like"/>
</dbReference>
<dbReference type="PROSITE" id="PS00478">
    <property type="entry name" value="LIM_DOMAIN_1"/>
    <property type="match status" value="1"/>
</dbReference>
<dbReference type="NCBIfam" id="TIGR00756">
    <property type="entry name" value="PPR"/>
    <property type="match status" value="4"/>
</dbReference>
<dbReference type="PROSITE" id="PS51375">
    <property type="entry name" value="PPR"/>
    <property type="match status" value="5"/>
</dbReference>
<dbReference type="GO" id="GO:0046872">
    <property type="term" value="F:metal ion binding"/>
    <property type="evidence" value="ECO:0007669"/>
    <property type="project" value="UniProtKB-KW"/>
</dbReference>
<evidence type="ECO:0000256" key="2">
    <source>
        <dbReference type="ARBA" id="ARBA00022737"/>
    </source>
</evidence>
<dbReference type="GO" id="GO:0043130">
    <property type="term" value="F:ubiquitin binding"/>
    <property type="evidence" value="ECO:0007669"/>
    <property type="project" value="UniProtKB-ARBA"/>
</dbReference>
<keyword evidence="11" id="KW-1185">Reference proteome</keyword>
<dbReference type="Pfam" id="PF01535">
    <property type="entry name" value="PPR"/>
    <property type="match status" value="1"/>
</dbReference>
<dbReference type="GO" id="GO:0140096">
    <property type="term" value="F:catalytic activity, acting on a protein"/>
    <property type="evidence" value="ECO:0007669"/>
    <property type="project" value="UniProtKB-ARBA"/>
</dbReference>
<accession>A0AAN8Z2Q7</accession>
<organism evidence="10 11">
    <name type="scientific">Dillenia turbinata</name>
    <dbReference type="NCBI Taxonomy" id="194707"/>
    <lineage>
        <taxon>Eukaryota</taxon>
        <taxon>Viridiplantae</taxon>
        <taxon>Streptophyta</taxon>
        <taxon>Embryophyta</taxon>
        <taxon>Tracheophyta</taxon>
        <taxon>Spermatophyta</taxon>
        <taxon>Magnoliopsida</taxon>
        <taxon>eudicotyledons</taxon>
        <taxon>Gunneridae</taxon>
        <taxon>Pentapetalae</taxon>
        <taxon>Dilleniales</taxon>
        <taxon>Dilleniaceae</taxon>
        <taxon>Dillenia</taxon>
    </lineage>
</organism>
<dbReference type="PROSITE" id="PS50023">
    <property type="entry name" value="LIM_DOMAIN_2"/>
    <property type="match status" value="1"/>
</dbReference>
<dbReference type="Pfam" id="PF13041">
    <property type="entry name" value="PPR_2"/>
    <property type="match status" value="2"/>
</dbReference>
<proteinExistence type="predicted"/>
<dbReference type="SUPFAM" id="SSF57716">
    <property type="entry name" value="Glucocorticoid receptor-like (DNA-binding domain)"/>
    <property type="match status" value="2"/>
</dbReference>
<dbReference type="PANTHER" id="PTHR47913:SF1">
    <property type="entry name" value="OS01G0167750 PROTEIN"/>
    <property type="match status" value="1"/>
</dbReference>
<dbReference type="Gene3D" id="2.10.110.10">
    <property type="entry name" value="Cysteine Rich Protein"/>
    <property type="match status" value="1"/>
</dbReference>
<sequence length="1151" mass="130565">MPKQVLCSDLLERTGKSTVCGRSNITRSAKICRSTAMGWFNKIFKGSTMKISEGQYHGKYAEDVTWDEHPAPVNAWSDNESEDIDRAIALSLADEDQKGKKVVENDSHLEEDEQLARALQDNINMESSPRYDNGNIYPPPLPFFFPSGYRICAGCNTEIGQGRFLSCMGRVWHPECFRCHSCNQPISDYEFSMYGNRPYHKSCYRDQHHPRCDVCKNFIPTNAAGLIEYRAHPFWLQKYCPKHERDGTPRCCSCERMEARDMRFLSLDDGRKLCLECLDSAIMDTHECQPLYLEIQEFYEGLNMKVEQQIPLLLVERQALNEAMGGEKGHHHLPETRGLCLSEEQIVSRILRRPRIGAGYRIIDMITEPYRLIRRCEVTAILILYGLPRLLTGSILAHEMMHAWLRLKGYPNLSQDVEEGICQVLAHMWLDSEIIAGSGSDVASTSSSSSSSSESTSSKKGKRSEFERKLGEFFKHQIESDSSPAYGDGFKAGNQAVLKTKPSIFLIHQQCCLFSSRSIPNKVTLYLRRAKLIDSLRLCLRSGSGTSLSSLLNDPNLDSFIVTHALRSASSPDSALSLIDALKRVPHFSHTQVTIHTVAKILAKAQRPEELGILIDAVNSGKFINVARVSFMDRMRWFALAGDLESVLHVWDEWRGLMSKRPCTESYNIVMDLYAKMGMDFEAVNVFNMLVNEGANPNARTYTVMIKHLVNVGKLDQAFEIFKSLPSMRMKRTVKQYSILVGGFISIEQFDVVKSLLNEMHIDGMLPTRSMRLSLECMREKGYVEETNEFLREMLPDERIQSIGVVNDSSDDEEDENENHLHGNDCCEDVDVDGVKLKPWLDPSALANSLNDWRSEEVLALENAKFVWTTRLVCKMIRNFKSAVTAWEFFCWVAYQPGGFVHDVYTVSRMITKLARQGNADLVDQLICKIKREGIILPVSSLRLILDFYGISKNTDAALRVFHDVKDLCGRISKFNMMLLYTSLLRTLAKCRRSTDVLNILEEMMLCGIIPDIQTFSGLMHHFALEGDLRTVQNLFGMVRQSGVGPDAYMYKVLIQAYCKCDRAALALRVFEDMMNANLLPDAATKALLVKSLWKEEKLREAAAVEERTEQVNEILPFALPGHVYTVSAVDLKRVYDTYISSFENGFSSKC</sequence>
<dbReference type="SMART" id="SM00132">
    <property type="entry name" value="LIM"/>
    <property type="match status" value="1"/>
</dbReference>
<dbReference type="AlphaFoldDB" id="A0AAN8Z2Q7"/>
<evidence type="ECO:0000313" key="10">
    <source>
        <dbReference type="EMBL" id="KAK6924299.1"/>
    </source>
</evidence>
<evidence type="ECO:0000256" key="5">
    <source>
        <dbReference type="ARBA" id="ARBA00023038"/>
    </source>
</evidence>
<keyword evidence="5 6" id="KW-0440">LIM domain</keyword>
<evidence type="ECO:0000256" key="4">
    <source>
        <dbReference type="ARBA" id="ARBA00022843"/>
    </source>
</evidence>
<feature type="region of interest" description="Disordered" evidence="8">
    <location>
        <begin position="441"/>
        <end position="464"/>
    </location>
</feature>
<protein>
    <submittedName>
        <fullName evidence="10">Pentatricopeptide repeat</fullName>
    </submittedName>
</protein>
<dbReference type="Pfam" id="PF12315">
    <property type="entry name" value="DA1-like"/>
    <property type="match status" value="1"/>
</dbReference>
<keyword evidence="1 6" id="KW-0479">Metal-binding</keyword>
<dbReference type="CDD" id="cd09396">
    <property type="entry name" value="LIM_DA1"/>
    <property type="match status" value="1"/>
</dbReference>
<dbReference type="PROSITE" id="PS50330">
    <property type="entry name" value="UIM"/>
    <property type="match status" value="1"/>
</dbReference>
<feature type="repeat" description="PPR" evidence="7">
    <location>
        <begin position="977"/>
        <end position="1011"/>
    </location>
</feature>
<evidence type="ECO:0000256" key="8">
    <source>
        <dbReference type="SAM" id="MobiDB-lite"/>
    </source>
</evidence>
<name>A0AAN8Z2Q7_9MAGN</name>
<evidence type="ECO:0000256" key="6">
    <source>
        <dbReference type="PROSITE-ProRule" id="PRU00125"/>
    </source>
</evidence>
<dbReference type="Proteomes" id="UP001370490">
    <property type="component" value="Unassembled WGS sequence"/>
</dbReference>
<evidence type="ECO:0000259" key="9">
    <source>
        <dbReference type="PROSITE" id="PS50023"/>
    </source>
</evidence>
<keyword evidence="4" id="KW-0832">Ubl conjugation</keyword>